<dbReference type="EMBL" id="UINC01000756">
    <property type="protein sequence ID" value="SUZ60651.1"/>
    <property type="molecule type" value="Genomic_DNA"/>
</dbReference>
<organism evidence="3">
    <name type="scientific">marine metagenome</name>
    <dbReference type="NCBI Taxonomy" id="408172"/>
    <lineage>
        <taxon>unclassified sequences</taxon>
        <taxon>metagenomes</taxon>
        <taxon>ecological metagenomes</taxon>
    </lineage>
</organism>
<accession>A0A381P184</accession>
<keyword evidence="1" id="KW-0560">Oxidoreductase</keyword>
<dbReference type="InterPro" id="IPR011251">
    <property type="entry name" value="Luciferase-like_dom"/>
</dbReference>
<dbReference type="CDD" id="cd01097">
    <property type="entry name" value="Tetrahydromethanopterin_reductase"/>
    <property type="match status" value="1"/>
</dbReference>
<dbReference type="Pfam" id="PF00296">
    <property type="entry name" value="Bac_luciferase"/>
    <property type="match status" value="1"/>
</dbReference>
<sequence>MKLGLGIGPLGPPGGASVIEFAKEAETLGYDTIWSHEIYGSDCFTPLAWIGAHTSTINLGTSIMQISARSPASAAMHAITLDYMSNGRLKLGIGVSGPQVVEGWYGQPYPKPLARTREWISIFRNIVARDQPVSFAGEHYQLPYQGGTGLGKPLKLIQHPVRPDIPLYLGAEGPKNVALGAELCDGWIPMFLSPYRMMDVYEDSLAQRPPHFDISASVPVIIDENVDRGLAQVKQNVGFYVGGMGAKSFNVHKDHIGRLGFAEDADRIQELFMSGHRDEAMAAVPDQLADEIALVGPKERIRERLAAWKDSPVTQLNVGTRDMDTLRFLAEELL</sequence>
<dbReference type="NCBIfam" id="TIGR03559">
    <property type="entry name" value="F420_Rv3520c"/>
    <property type="match status" value="1"/>
</dbReference>
<dbReference type="AlphaFoldDB" id="A0A381P184"/>
<dbReference type="PANTHER" id="PTHR43244">
    <property type="match status" value="1"/>
</dbReference>
<dbReference type="Gene3D" id="3.20.20.30">
    <property type="entry name" value="Luciferase-like domain"/>
    <property type="match status" value="1"/>
</dbReference>
<feature type="domain" description="Luciferase-like" evidence="2">
    <location>
        <begin position="16"/>
        <end position="314"/>
    </location>
</feature>
<reference evidence="3" key="1">
    <citation type="submission" date="2018-05" db="EMBL/GenBank/DDBJ databases">
        <authorList>
            <person name="Lanie J.A."/>
            <person name="Ng W.-L."/>
            <person name="Kazmierczak K.M."/>
            <person name="Andrzejewski T.M."/>
            <person name="Davidsen T.M."/>
            <person name="Wayne K.J."/>
            <person name="Tettelin H."/>
            <person name="Glass J.I."/>
            <person name="Rusch D."/>
            <person name="Podicherti R."/>
            <person name="Tsui H.-C.T."/>
            <person name="Winkler M.E."/>
        </authorList>
    </citation>
    <scope>NUCLEOTIDE SEQUENCE</scope>
</reference>
<evidence type="ECO:0000313" key="3">
    <source>
        <dbReference type="EMBL" id="SUZ60651.1"/>
    </source>
</evidence>
<evidence type="ECO:0000259" key="2">
    <source>
        <dbReference type="Pfam" id="PF00296"/>
    </source>
</evidence>
<dbReference type="PANTHER" id="PTHR43244:SF1">
    <property type="entry name" value="5,10-METHYLENETETRAHYDROMETHANOPTERIN REDUCTASE"/>
    <property type="match status" value="1"/>
</dbReference>
<dbReference type="GO" id="GO:0016705">
    <property type="term" value="F:oxidoreductase activity, acting on paired donors, with incorporation or reduction of molecular oxygen"/>
    <property type="evidence" value="ECO:0007669"/>
    <property type="project" value="InterPro"/>
</dbReference>
<dbReference type="InterPro" id="IPR019951">
    <property type="entry name" value="F420_OxRdatse_Rv3520c_pred"/>
</dbReference>
<name>A0A381P184_9ZZZZ</name>
<proteinExistence type="predicted"/>
<dbReference type="SUPFAM" id="SSF51679">
    <property type="entry name" value="Bacterial luciferase-like"/>
    <property type="match status" value="1"/>
</dbReference>
<evidence type="ECO:0000256" key="1">
    <source>
        <dbReference type="ARBA" id="ARBA00023002"/>
    </source>
</evidence>
<gene>
    <name evidence="3" type="ORF">METZ01_LOCUS13505</name>
</gene>
<dbReference type="InterPro" id="IPR036661">
    <property type="entry name" value="Luciferase-like_sf"/>
</dbReference>
<dbReference type="InterPro" id="IPR050564">
    <property type="entry name" value="F420-G6PD/mer"/>
</dbReference>
<protein>
    <recommendedName>
        <fullName evidence="2">Luciferase-like domain-containing protein</fullName>
    </recommendedName>
</protein>